<evidence type="ECO:0000313" key="3">
    <source>
        <dbReference type="EMBL" id="PNH00415.1"/>
    </source>
</evidence>
<accession>A0A2J7ZJH1</accession>
<dbReference type="AlphaFoldDB" id="A0A2J7ZJH1"/>
<dbReference type="Proteomes" id="UP000236333">
    <property type="component" value="Unassembled WGS sequence"/>
</dbReference>
<protein>
    <submittedName>
        <fullName evidence="3">Ovarian cancer-associated-like protein 2</fullName>
    </submittedName>
</protein>
<organism evidence="3 4">
    <name type="scientific">Tetrabaena socialis</name>
    <dbReference type="NCBI Taxonomy" id="47790"/>
    <lineage>
        <taxon>Eukaryota</taxon>
        <taxon>Viridiplantae</taxon>
        <taxon>Chlorophyta</taxon>
        <taxon>core chlorophytes</taxon>
        <taxon>Chlorophyceae</taxon>
        <taxon>CS clade</taxon>
        <taxon>Chlamydomonadales</taxon>
        <taxon>Tetrabaenaceae</taxon>
        <taxon>Tetrabaena</taxon>
    </lineage>
</organism>
<feature type="non-terminal residue" evidence="3">
    <location>
        <position position="1"/>
    </location>
</feature>
<dbReference type="InterPro" id="IPR050593">
    <property type="entry name" value="LovG"/>
</dbReference>
<evidence type="ECO:0000313" key="4">
    <source>
        <dbReference type="Proteomes" id="UP000236333"/>
    </source>
</evidence>
<dbReference type="GO" id="GO:0005634">
    <property type="term" value="C:nucleus"/>
    <property type="evidence" value="ECO:0007669"/>
    <property type="project" value="TreeGrafter"/>
</dbReference>
<dbReference type="GO" id="GO:0016787">
    <property type="term" value="F:hydrolase activity"/>
    <property type="evidence" value="ECO:0007669"/>
    <property type="project" value="UniProtKB-KW"/>
</dbReference>
<reference evidence="3 4" key="1">
    <citation type="journal article" date="2017" name="Mol. Biol. Evol.">
        <title>The 4-celled Tetrabaena socialis nuclear genome reveals the essential components for genetic control of cell number at the origin of multicellularity in the volvocine lineage.</title>
        <authorList>
            <person name="Featherston J."/>
            <person name="Arakaki Y."/>
            <person name="Hanschen E.R."/>
            <person name="Ferris P.J."/>
            <person name="Michod R.E."/>
            <person name="Olson B.J.S.C."/>
            <person name="Nozaki H."/>
            <person name="Durand P.M."/>
        </authorList>
    </citation>
    <scope>NUCLEOTIDE SEQUENCE [LARGE SCALE GENOMIC DNA]</scope>
    <source>
        <strain evidence="3 4">NIES-571</strain>
    </source>
</reference>
<dbReference type="InterPro" id="IPR005645">
    <property type="entry name" value="FSH-like_dom"/>
</dbReference>
<dbReference type="SUPFAM" id="SSF53474">
    <property type="entry name" value="alpha/beta-Hydrolases"/>
    <property type="match status" value="1"/>
</dbReference>
<dbReference type="PANTHER" id="PTHR48070:SF6">
    <property type="entry name" value="ESTERASE OVCA2"/>
    <property type="match status" value="1"/>
</dbReference>
<feature type="domain" description="Serine hydrolase" evidence="2">
    <location>
        <begin position="6"/>
        <end position="146"/>
    </location>
</feature>
<evidence type="ECO:0000256" key="1">
    <source>
        <dbReference type="ARBA" id="ARBA00022801"/>
    </source>
</evidence>
<dbReference type="GO" id="GO:0005737">
    <property type="term" value="C:cytoplasm"/>
    <property type="evidence" value="ECO:0007669"/>
    <property type="project" value="TreeGrafter"/>
</dbReference>
<dbReference type="EMBL" id="PGGS01001425">
    <property type="protein sequence ID" value="PNH00415.1"/>
    <property type="molecule type" value="Genomic_DNA"/>
</dbReference>
<proteinExistence type="predicted"/>
<comment type="caution">
    <text evidence="3">The sequence shown here is derived from an EMBL/GenBank/DDBJ whole genome shotgun (WGS) entry which is preliminary data.</text>
</comment>
<evidence type="ECO:0000259" key="2">
    <source>
        <dbReference type="Pfam" id="PF03959"/>
    </source>
</evidence>
<keyword evidence="1" id="KW-0378">Hydrolase</keyword>
<dbReference type="PANTHER" id="PTHR48070">
    <property type="entry name" value="ESTERASE OVCA2"/>
    <property type="match status" value="1"/>
</dbReference>
<keyword evidence="4" id="KW-1185">Reference proteome</keyword>
<dbReference type="InterPro" id="IPR029058">
    <property type="entry name" value="AB_hydrolase_fold"/>
</dbReference>
<name>A0A2J7ZJH1_9CHLO</name>
<dbReference type="OrthoDB" id="414698at2759"/>
<sequence>WDVAQASLVAALREHQPDGLLGFSQGATAAALLLAHLAEAAPGTGAEATGEAAPPSGAGPLPPLPRLKVAILVAGFMPRDTRVAELVRRGGAAAAVGSGLPLPACLFVTGTTDVLVPSERSLALAACFPPSAVSTLTHGGAHLVPTCSGEFKLTLTAFLDAAAAGGPVPPAHTVQGGASPAAALSASQSAASLASANGAAPEPATLVAAAAAAK</sequence>
<dbReference type="Pfam" id="PF03959">
    <property type="entry name" value="FSH1"/>
    <property type="match status" value="1"/>
</dbReference>
<gene>
    <name evidence="3" type="ORF">TSOC_013764</name>
</gene>
<dbReference type="Gene3D" id="3.40.50.1820">
    <property type="entry name" value="alpha/beta hydrolase"/>
    <property type="match status" value="1"/>
</dbReference>